<evidence type="ECO:0000256" key="7">
    <source>
        <dbReference type="SAM" id="Phobius"/>
    </source>
</evidence>
<feature type="transmembrane region" description="Helical" evidence="7">
    <location>
        <begin position="184"/>
        <end position="207"/>
    </location>
</feature>
<dbReference type="GO" id="GO:0005886">
    <property type="term" value="C:plasma membrane"/>
    <property type="evidence" value="ECO:0007669"/>
    <property type="project" value="UniProtKB-SubCell"/>
</dbReference>
<dbReference type="AlphaFoldDB" id="A0A402ACS1"/>
<keyword evidence="5 7" id="KW-1133">Transmembrane helix</keyword>
<dbReference type="InterPro" id="IPR000515">
    <property type="entry name" value="MetI-like"/>
</dbReference>
<keyword evidence="2" id="KW-0813">Transport</keyword>
<evidence type="ECO:0000256" key="4">
    <source>
        <dbReference type="ARBA" id="ARBA00022692"/>
    </source>
</evidence>
<organism evidence="9 10">
    <name type="scientific">Dictyobacter kobayashii</name>
    <dbReference type="NCBI Taxonomy" id="2014872"/>
    <lineage>
        <taxon>Bacteria</taxon>
        <taxon>Bacillati</taxon>
        <taxon>Chloroflexota</taxon>
        <taxon>Ktedonobacteria</taxon>
        <taxon>Ktedonobacterales</taxon>
        <taxon>Dictyobacteraceae</taxon>
        <taxon>Dictyobacter</taxon>
    </lineage>
</organism>
<dbReference type="CDD" id="cd06261">
    <property type="entry name" value="TM_PBP2"/>
    <property type="match status" value="1"/>
</dbReference>
<evidence type="ECO:0000256" key="1">
    <source>
        <dbReference type="ARBA" id="ARBA00004651"/>
    </source>
</evidence>
<evidence type="ECO:0000259" key="8">
    <source>
        <dbReference type="PROSITE" id="PS50928"/>
    </source>
</evidence>
<keyword evidence="3" id="KW-1003">Cell membrane</keyword>
<protein>
    <submittedName>
        <fullName evidence="9">Sugar ABC transporter permease</fullName>
    </submittedName>
</protein>
<evidence type="ECO:0000313" key="9">
    <source>
        <dbReference type="EMBL" id="GCE16878.1"/>
    </source>
</evidence>
<evidence type="ECO:0000313" key="10">
    <source>
        <dbReference type="Proteomes" id="UP000287188"/>
    </source>
</evidence>
<name>A0A402ACS1_9CHLR</name>
<feature type="transmembrane region" description="Helical" evidence="7">
    <location>
        <begin position="132"/>
        <end position="149"/>
    </location>
</feature>
<accession>A0A402ACS1</accession>
<keyword evidence="6 7" id="KW-0472">Membrane</keyword>
<evidence type="ECO:0000256" key="6">
    <source>
        <dbReference type="ARBA" id="ARBA00023136"/>
    </source>
</evidence>
<keyword evidence="10" id="KW-1185">Reference proteome</keyword>
<dbReference type="PROSITE" id="PS50928">
    <property type="entry name" value="ABC_TM1"/>
    <property type="match status" value="1"/>
</dbReference>
<evidence type="ECO:0000256" key="3">
    <source>
        <dbReference type="ARBA" id="ARBA00022475"/>
    </source>
</evidence>
<dbReference type="GO" id="GO:0055085">
    <property type="term" value="P:transmembrane transport"/>
    <property type="evidence" value="ECO:0007669"/>
    <property type="project" value="InterPro"/>
</dbReference>
<reference evidence="10" key="1">
    <citation type="submission" date="2018-12" db="EMBL/GenBank/DDBJ databases">
        <title>Tengunoibacter tsumagoiensis gen. nov., sp. nov., Dictyobacter kobayashii sp. nov., D. alpinus sp. nov., and D. joshuensis sp. nov. and description of Dictyobacteraceae fam. nov. within the order Ktedonobacterales isolated from Tengu-no-mugimeshi.</title>
        <authorList>
            <person name="Wang C.M."/>
            <person name="Zheng Y."/>
            <person name="Sakai Y."/>
            <person name="Toyoda A."/>
            <person name="Minakuchi Y."/>
            <person name="Abe K."/>
            <person name="Yokota A."/>
            <person name="Yabe S."/>
        </authorList>
    </citation>
    <scope>NUCLEOTIDE SEQUENCE [LARGE SCALE GENOMIC DNA]</scope>
    <source>
        <strain evidence="10">Uno11</strain>
    </source>
</reference>
<dbReference type="SUPFAM" id="SSF161098">
    <property type="entry name" value="MetI-like"/>
    <property type="match status" value="1"/>
</dbReference>
<evidence type="ECO:0000256" key="2">
    <source>
        <dbReference type="ARBA" id="ARBA00022448"/>
    </source>
</evidence>
<dbReference type="PANTHER" id="PTHR30193:SF37">
    <property type="entry name" value="INNER MEMBRANE ABC TRANSPORTER PERMEASE PROTEIN YCJO"/>
    <property type="match status" value="1"/>
</dbReference>
<sequence length="322" mass="36226">MKSLSTPSNSEVLTLRNDKKERIQRTRRINQKTALAFWSFVAPLILGLIVFFYIPIIWAVVLSFADARATITPTHFVGLQNYIEMLNDRTFTGTLGTFTVFAIFIVPTTFIFSLGLALLVNSVKFGQGFFRSVFFLPTACSYVLASVVWRASLFQGTFYGIANRILYLFHIDPIAWTSSPTPPWFWLVLVTVRLWLQVGVYMIIFIAGLQDIPRELYEAAYVDGARRGWQTFSAITFPLLRNASISVLLLNVIAAFQAFDEFFNILFGGNANLARTPLIYLYQVALNNQDYGLGSAGAIILTIIIVIFTLIQGKFLGFGTRD</sequence>
<feature type="transmembrane region" description="Helical" evidence="7">
    <location>
        <begin position="95"/>
        <end position="120"/>
    </location>
</feature>
<feature type="transmembrane region" description="Helical" evidence="7">
    <location>
        <begin position="35"/>
        <end position="61"/>
    </location>
</feature>
<dbReference type="Proteomes" id="UP000287188">
    <property type="component" value="Unassembled WGS sequence"/>
</dbReference>
<feature type="transmembrane region" description="Helical" evidence="7">
    <location>
        <begin position="239"/>
        <end position="259"/>
    </location>
</feature>
<gene>
    <name evidence="9" type="ORF">KDK_06780</name>
</gene>
<dbReference type="InterPro" id="IPR051393">
    <property type="entry name" value="ABC_transporter_permease"/>
</dbReference>
<dbReference type="Gene3D" id="1.10.3720.10">
    <property type="entry name" value="MetI-like"/>
    <property type="match status" value="1"/>
</dbReference>
<dbReference type="InterPro" id="IPR035906">
    <property type="entry name" value="MetI-like_sf"/>
</dbReference>
<keyword evidence="4 7" id="KW-0812">Transmembrane</keyword>
<dbReference type="EMBL" id="BIFS01000001">
    <property type="protein sequence ID" value="GCE16878.1"/>
    <property type="molecule type" value="Genomic_DNA"/>
</dbReference>
<evidence type="ECO:0000256" key="5">
    <source>
        <dbReference type="ARBA" id="ARBA00022989"/>
    </source>
</evidence>
<feature type="domain" description="ABC transmembrane type-1" evidence="8">
    <location>
        <begin position="95"/>
        <end position="312"/>
    </location>
</feature>
<comment type="subcellular location">
    <subcellularLocation>
        <location evidence="1">Cell membrane</location>
        <topology evidence="1">Multi-pass membrane protein</topology>
    </subcellularLocation>
</comment>
<comment type="caution">
    <text evidence="9">The sequence shown here is derived from an EMBL/GenBank/DDBJ whole genome shotgun (WGS) entry which is preliminary data.</text>
</comment>
<dbReference type="PANTHER" id="PTHR30193">
    <property type="entry name" value="ABC TRANSPORTER PERMEASE PROTEIN"/>
    <property type="match status" value="1"/>
</dbReference>
<proteinExistence type="predicted"/>
<feature type="transmembrane region" description="Helical" evidence="7">
    <location>
        <begin position="291"/>
        <end position="311"/>
    </location>
</feature>
<dbReference type="OrthoDB" id="9804439at2"/>